<evidence type="ECO:0000313" key="2">
    <source>
        <dbReference type="EMBL" id="XBL13506.1"/>
    </source>
</evidence>
<keyword evidence="1" id="KW-0732">Signal</keyword>
<dbReference type="EMBL" id="CP155618">
    <property type="protein sequence ID" value="XBL13506.1"/>
    <property type="molecule type" value="Genomic_DNA"/>
</dbReference>
<dbReference type="Pfam" id="PF19527">
    <property type="entry name" value="DUF6055"/>
    <property type="match status" value="1"/>
</dbReference>
<evidence type="ECO:0000256" key="1">
    <source>
        <dbReference type="SAM" id="SignalP"/>
    </source>
</evidence>
<gene>
    <name evidence="2" type="ORF">QLS71_014420</name>
</gene>
<accession>A0AAU7EF68</accession>
<keyword evidence="3" id="KW-1185">Reference proteome</keyword>
<protein>
    <submittedName>
        <fullName evidence="2">DUF6055 domain-containing protein</fullName>
    </submittedName>
</protein>
<sequence>MNSSMTILRILFLVFIYSSFANKISDTGDKDVNENLTQKTLYIPSKVWYVPENNDYKNEDSDYSYSRMIESDNIAMFWHKEYGNNPMGNTDTIKRFDPKKAIIECERFYNYYVNDLKLVLKGHSFTDKYKLLIYVFGGNENTAFGGGEEEVGILWTPAVRINKAPYGALAHEMGHSFQYLGNKDSKTGPKGPIMEMSAQYMLWQVYPEWMTFENYHLIDFLKGTHYAFLHPANMYHSPYIIEYWSHKHGIEFWGHLSRSTQEEEDLVMTYKRINNITQEQFNDEIFDASRKFITWDLPRIDRVTKPYRNIHKTKLHEVEYGWFEIDSINAPQNYGYNGIKLQVPEPGTLVKLEFESMVGAEGYTAIKTDKAGWRYGFIASLKEGKRIYGDVYKKQKGTAEFKVPENTEYLWLVEHLLNTPPLFITDVAKKRN</sequence>
<dbReference type="Proteomes" id="UP001224325">
    <property type="component" value="Chromosome"/>
</dbReference>
<dbReference type="AlphaFoldDB" id="A0AAU7EF68"/>
<reference evidence="2" key="1">
    <citation type="submission" date="2024-04" db="EMBL/GenBank/DDBJ databases">
        <title>Mariniflexile litorale, isolated from the shallow sediments of the Sea of Japan.</title>
        <authorList>
            <person name="Romanenko L."/>
            <person name="Isaeva M."/>
        </authorList>
    </citation>
    <scope>NUCLEOTIDE SEQUENCE [LARGE SCALE GENOMIC DNA]</scope>
    <source>
        <strain evidence="2">KMM 9835</strain>
    </source>
</reference>
<proteinExistence type="predicted"/>
<name>A0AAU7EF68_9FLAO</name>
<dbReference type="KEGG" id="mlil:QLS71_014420"/>
<dbReference type="InterPro" id="IPR045690">
    <property type="entry name" value="DUF6055"/>
</dbReference>
<feature type="signal peptide" evidence="1">
    <location>
        <begin position="1"/>
        <end position="23"/>
    </location>
</feature>
<feature type="chain" id="PRO_5043560074" evidence="1">
    <location>
        <begin position="24"/>
        <end position="432"/>
    </location>
</feature>
<organism evidence="2 3">
    <name type="scientific">Mariniflexile litorale</name>
    <dbReference type="NCBI Taxonomy" id="3045158"/>
    <lineage>
        <taxon>Bacteria</taxon>
        <taxon>Pseudomonadati</taxon>
        <taxon>Bacteroidota</taxon>
        <taxon>Flavobacteriia</taxon>
        <taxon>Flavobacteriales</taxon>
        <taxon>Flavobacteriaceae</taxon>
        <taxon>Mariniflexile</taxon>
    </lineage>
</organism>
<evidence type="ECO:0000313" key="3">
    <source>
        <dbReference type="Proteomes" id="UP001224325"/>
    </source>
</evidence>